<dbReference type="Proteomes" id="UP000030392">
    <property type="component" value="Unassembled WGS sequence"/>
</dbReference>
<dbReference type="RefSeq" id="WP_152559102.1">
    <property type="nucleotide sequence ID" value="NZ_CP138967.1"/>
</dbReference>
<organism evidence="1 2">
    <name type="scientific">Prochlorococcus marinus str. PAC1</name>
    <dbReference type="NCBI Taxonomy" id="59924"/>
    <lineage>
        <taxon>Bacteria</taxon>
        <taxon>Bacillati</taxon>
        <taxon>Cyanobacteriota</taxon>
        <taxon>Cyanophyceae</taxon>
        <taxon>Synechococcales</taxon>
        <taxon>Prochlorococcaceae</taxon>
        <taxon>Prochlorococcus</taxon>
    </lineage>
</organism>
<evidence type="ECO:0000313" key="2">
    <source>
        <dbReference type="Proteomes" id="UP000030392"/>
    </source>
</evidence>
<reference evidence="2" key="1">
    <citation type="journal article" date="2014" name="Sci. Data">
        <title>Genomes of diverse isolates of the marine cyanobacterium Prochlorococcus.</title>
        <authorList>
            <person name="Biller S."/>
            <person name="Berube P."/>
            <person name="Thompson J."/>
            <person name="Kelly L."/>
            <person name="Roggensack S."/>
            <person name="Awad L."/>
            <person name="Roache-Johnson K."/>
            <person name="Ding H."/>
            <person name="Giovannoni S.J."/>
            <person name="Moore L.R."/>
            <person name="Chisholm S.W."/>
        </authorList>
    </citation>
    <scope>NUCLEOTIDE SEQUENCE [LARGE SCALE GENOMIC DNA]</scope>
    <source>
        <strain evidence="2">PAC1</strain>
    </source>
</reference>
<dbReference type="AlphaFoldDB" id="A0A0A2C2C1"/>
<evidence type="ECO:0000313" key="1">
    <source>
        <dbReference type="EMBL" id="KGG19652.1"/>
    </source>
</evidence>
<dbReference type="EMBL" id="JNAX01000015">
    <property type="protein sequence ID" value="KGG19652.1"/>
    <property type="molecule type" value="Genomic_DNA"/>
</dbReference>
<name>A0A0A2C2C1_PROMR</name>
<comment type="caution">
    <text evidence="1">The sequence shown here is derived from an EMBL/GenBank/DDBJ whole genome shotgun (WGS) entry which is preliminary data.</text>
</comment>
<accession>A0A0A2C2C1</accession>
<protein>
    <submittedName>
        <fullName evidence="1">Uncharacterized protein</fullName>
    </submittedName>
</protein>
<sequence length="42" mass="4753">MKLEKQHAKLIKLQSKAESCLSRDEAQKIIRKAEKAQSKISG</sequence>
<proteinExistence type="predicted"/>
<gene>
    <name evidence="1" type="ORF">EV03_2037</name>
</gene>